<evidence type="ECO:0000256" key="8">
    <source>
        <dbReference type="ARBA" id="ARBA00022919"/>
    </source>
</evidence>
<feature type="domain" description="Glycosyl hydrolase family 30 TIM-barrel" evidence="14">
    <location>
        <begin position="101"/>
        <end position="390"/>
    </location>
</feature>
<evidence type="ECO:0000313" key="15">
    <source>
        <dbReference type="EMBL" id="KAK5972474.1"/>
    </source>
</evidence>
<dbReference type="GO" id="GO:0005774">
    <property type="term" value="C:vacuolar membrane"/>
    <property type="evidence" value="ECO:0007669"/>
    <property type="project" value="UniProtKB-ARBA"/>
</dbReference>
<evidence type="ECO:0000256" key="2">
    <source>
        <dbReference type="ARBA" id="ARBA00004760"/>
    </source>
</evidence>
<evidence type="ECO:0000313" key="16">
    <source>
        <dbReference type="Proteomes" id="UP001331761"/>
    </source>
</evidence>
<dbReference type="FunFam" id="3.20.20.80:FF:000030">
    <property type="entry name" value="Lysosomal acid glucosylceramidase"/>
    <property type="match status" value="1"/>
</dbReference>
<dbReference type="AlphaFoldDB" id="A0AAN8FAH3"/>
<sequence>MILPALAIVLTLSALTKGQHTHHPCAARDVGKNFVVCVCNSTYCDDVEPVGDLHLGQAALYYSSHSASRLVKSNLRPSTDRAEDSILLTLDSRTTYQKMLGFGGAFTDSAGIVLQSLPKSMQDTVLEGYYGPNGLQYTIGRVPMASTDFSTHEYSYADSPGDFSLANFSLTTEDWEYKIPYIIQAQQLSGNSTRFFSSPWSAPAWMKTNGHMKGGGRLRGQEGGEYYKTWANYFVRFFEEYHKNGVDFWGVTVQNEPTSGLNPDYRWQTMYFSAAMERNFVKNLLGPALKSSPYTKDLKLMINDDQRFNLPQWADTILGDPEAAKYVAGVAVHWYEDNEVPASVLTTTHNRHPDFFILATEACEGYLPTQGKPVLGDWGRAETYANDIIE</sequence>
<dbReference type="Pfam" id="PF02055">
    <property type="entry name" value="Glyco_hydro_30"/>
    <property type="match status" value="1"/>
</dbReference>
<dbReference type="GO" id="GO:0006066">
    <property type="term" value="P:alcohol metabolic process"/>
    <property type="evidence" value="ECO:0007669"/>
    <property type="project" value="UniProtKB-ARBA"/>
</dbReference>
<evidence type="ECO:0000256" key="3">
    <source>
        <dbReference type="ARBA" id="ARBA00004991"/>
    </source>
</evidence>
<evidence type="ECO:0000256" key="4">
    <source>
        <dbReference type="ARBA" id="ARBA00005382"/>
    </source>
</evidence>
<dbReference type="InterPro" id="IPR033453">
    <property type="entry name" value="Glyco_hydro_30_TIM-barrel"/>
</dbReference>
<keyword evidence="7 12" id="KW-0378">Hydrolase</keyword>
<dbReference type="GO" id="GO:0016758">
    <property type="term" value="F:hexosyltransferase activity"/>
    <property type="evidence" value="ECO:0007669"/>
    <property type="project" value="UniProtKB-ARBA"/>
</dbReference>
<dbReference type="Gene3D" id="3.20.20.80">
    <property type="entry name" value="Glycosidases"/>
    <property type="match status" value="1"/>
</dbReference>
<dbReference type="InterPro" id="IPR001139">
    <property type="entry name" value="Glyco_hydro_30"/>
</dbReference>
<dbReference type="GO" id="GO:0032006">
    <property type="term" value="P:regulation of TOR signaling"/>
    <property type="evidence" value="ECO:0007669"/>
    <property type="project" value="UniProtKB-ARBA"/>
</dbReference>
<evidence type="ECO:0000256" key="7">
    <source>
        <dbReference type="ARBA" id="ARBA00022801"/>
    </source>
</evidence>
<dbReference type="InterPro" id="IPR017853">
    <property type="entry name" value="GH"/>
</dbReference>
<dbReference type="GO" id="GO:0006680">
    <property type="term" value="P:glucosylceramide catabolic process"/>
    <property type="evidence" value="ECO:0007669"/>
    <property type="project" value="TreeGrafter"/>
</dbReference>
<dbReference type="GO" id="GO:0006914">
    <property type="term" value="P:autophagy"/>
    <property type="evidence" value="ECO:0007669"/>
    <property type="project" value="UniProtKB-ARBA"/>
</dbReference>
<comment type="similarity">
    <text evidence="4 12">Belongs to the glycosyl hydrolase 30 family.</text>
</comment>
<keyword evidence="12" id="KW-0326">Glycosidase</keyword>
<dbReference type="EC" id="3.2.1.45" evidence="5 12"/>
<dbReference type="PANTHER" id="PTHR11069">
    <property type="entry name" value="GLUCOSYLCERAMIDASE"/>
    <property type="match status" value="1"/>
</dbReference>
<dbReference type="GO" id="GO:0005102">
    <property type="term" value="F:signaling receptor binding"/>
    <property type="evidence" value="ECO:0007669"/>
    <property type="project" value="UniProtKB-ARBA"/>
</dbReference>
<evidence type="ECO:0000256" key="1">
    <source>
        <dbReference type="ARBA" id="ARBA00001013"/>
    </source>
</evidence>
<dbReference type="SUPFAM" id="SSF51445">
    <property type="entry name" value="(Trans)glycosidases"/>
    <property type="match status" value="1"/>
</dbReference>
<comment type="caution">
    <text evidence="15">The sequence shown here is derived from an EMBL/GenBank/DDBJ whole genome shotgun (WGS) entry which is preliminary data.</text>
</comment>
<organism evidence="15 16">
    <name type="scientific">Trichostrongylus colubriformis</name>
    <name type="common">Black scour worm</name>
    <dbReference type="NCBI Taxonomy" id="6319"/>
    <lineage>
        <taxon>Eukaryota</taxon>
        <taxon>Metazoa</taxon>
        <taxon>Ecdysozoa</taxon>
        <taxon>Nematoda</taxon>
        <taxon>Chromadorea</taxon>
        <taxon>Rhabditida</taxon>
        <taxon>Rhabditina</taxon>
        <taxon>Rhabditomorpha</taxon>
        <taxon>Strongyloidea</taxon>
        <taxon>Trichostrongylidae</taxon>
        <taxon>Trichostrongylus</taxon>
    </lineage>
</organism>
<comment type="catalytic activity">
    <reaction evidence="10">
        <text>a beta-D-glucosylceramide + H2O = an N-acyl-sphingoid base + D-glucose</text>
        <dbReference type="Rhea" id="RHEA:81447"/>
        <dbReference type="ChEBI" id="CHEBI:4167"/>
        <dbReference type="ChEBI" id="CHEBI:15377"/>
        <dbReference type="ChEBI" id="CHEBI:83264"/>
        <dbReference type="ChEBI" id="CHEBI:83273"/>
    </reaction>
    <physiologicalReaction direction="left-to-right" evidence="10">
        <dbReference type="Rhea" id="RHEA:81448"/>
    </physiologicalReaction>
</comment>
<comment type="catalytic activity">
    <reaction evidence="11">
        <text>an N-acyl-1-beta-D-glucosyl-15-methylhexadecasphing-4-enine + H2O = an N-acyl-15-methylhexadecasphing-4-enine + D-glucose</text>
        <dbReference type="Rhea" id="RHEA:34755"/>
        <dbReference type="ChEBI" id="CHEBI:4167"/>
        <dbReference type="ChEBI" id="CHEBI:15377"/>
        <dbReference type="ChEBI" id="CHEBI:70815"/>
        <dbReference type="ChEBI" id="CHEBI:70846"/>
    </reaction>
    <physiologicalReaction direction="left-to-right" evidence="11">
        <dbReference type="Rhea" id="RHEA:34756"/>
    </physiologicalReaction>
</comment>
<evidence type="ECO:0000256" key="11">
    <source>
        <dbReference type="ARBA" id="ARBA00051345"/>
    </source>
</evidence>
<accession>A0AAN8FAH3</accession>
<dbReference type="PRINTS" id="PR00843">
    <property type="entry name" value="GLHYDRLASE30"/>
</dbReference>
<dbReference type="GO" id="GO:0042391">
    <property type="term" value="P:regulation of membrane potential"/>
    <property type="evidence" value="ECO:0007669"/>
    <property type="project" value="UniProtKB-ARBA"/>
</dbReference>
<evidence type="ECO:0000256" key="12">
    <source>
        <dbReference type="RuleBase" id="RU361188"/>
    </source>
</evidence>
<dbReference type="SUPFAM" id="SSF51011">
    <property type="entry name" value="Glycosyl hydrolase domain"/>
    <property type="match status" value="1"/>
</dbReference>
<evidence type="ECO:0000256" key="13">
    <source>
        <dbReference type="SAM" id="SignalP"/>
    </source>
</evidence>
<dbReference type="GO" id="GO:0016241">
    <property type="term" value="P:regulation of macroautophagy"/>
    <property type="evidence" value="ECO:0007669"/>
    <property type="project" value="UniProtKB-ARBA"/>
</dbReference>
<dbReference type="GO" id="GO:0030163">
    <property type="term" value="P:protein catabolic process"/>
    <property type="evidence" value="ECO:0007669"/>
    <property type="project" value="UniProtKB-ARBA"/>
</dbReference>
<dbReference type="PANTHER" id="PTHR11069:SF23">
    <property type="entry name" value="LYSOSOMAL ACID GLUCOSYLCERAMIDASE"/>
    <property type="match status" value="1"/>
</dbReference>
<name>A0AAN8FAH3_TRICO</name>
<comment type="catalytic activity">
    <reaction evidence="1">
        <text>a beta-D-glucosyl-(1&lt;-&gt;1')-N-acylsphing-4-enine + H2O = an N-acylsphing-4-enine + D-glucose</text>
        <dbReference type="Rhea" id="RHEA:13269"/>
        <dbReference type="ChEBI" id="CHEBI:4167"/>
        <dbReference type="ChEBI" id="CHEBI:15377"/>
        <dbReference type="ChEBI" id="CHEBI:22801"/>
        <dbReference type="ChEBI" id="CHEBI:52639"/>
        <dbReference type="EC" id="3.2.1.45"/>
    </reaction>
    <physiologicalReaction direction="left-to-right" evidence="1">
        <dbReference type="Rhea" id="RHEA:13270"/>
    </physiologicalReaction>
</comment>
<reference evidence="15 16" key="1">
    <citation type="submission" date="2019-10" db="EMBL/GenBank/DDBJ databases">
        <title>Assembly and Annotation for the nematode Trichostrongylus colubriformis.</title>
        <authorList>
            <person name="Martin J."/>
        </authorList>
    </citation>
    <scope>NUCLEOTIDE SEQUENCE [LARGE SCALE GENOMIC DNA]</scope>
    <source>
        <strain evidence="15">G859</strain>
        <tissue evidence="15">Whole worm</tissue>
    </source>
</reference>
<evidence type="ECO:0000256" key="9">
    <source>
        <dbReference type="ARBA" id="ARBA00023098"/>
    </source>
</evidence>
<comment type="pathway">
    <text evidence="2">Lipid metabolism; sphingolipid metabolism.</text>
</comment>
<dbReference type="GO" id="GO:0005764">
    <property type="term" value="C:lysosome"/>
    <property type="evidence" value="ECO:0007669"/>
    <property type="project" value="UniProtKB-ARBA"/>
</dbReference>
<gene>
    <name evidence="15" type="ORF">GCK32_013304</name>
</gene>
<evidence type="ECO:0000256" key="10">
    <source>
        <dbReference type="ARBA" id="ARBA00050474"/>
    </source>
</evidence>
<protein>
    <recommendedName>
        <fullName evidence="5 12">Glucosylceramidase</fullName>
        <ecNumber evidence="5 12">3.2.1.45</ecNumber>
    </recommendedName>
</protein>
<keyword evidence="8 12" id="KW-0746">Sphingolipid metabolism</keyword>
<dbReference type="GO" id="GO:0051246">
    <property type="term" value="P:regulation of protein metabolic process"/>
    <property type="evidence" value="ECO:0007669"/>
    <property type="project" value="UniProtKB-ARBA"/>
</dbReference>
<dbReference type="GO" id="GO:0007040">
    <property type="term" value="P:lysosome organization"/>
    <property type="evidence" value="ECO:0007669"/>
    <property type="project" value="UniProtKB-ARBA"/>
</dbReference>
<feature type="signal peptide" evidence="13">
    <location>
        <begin position="1"/>
        <end position="18"/>
    </location>
</feature>
<keyword evidence="16" id="KW-1185">Reference proteome</keyword>
<evidence type="ECO:0000256" key="6">
    <source>
        <dbReference type="ARBA" id="ARBA00022729"/>
    </source>
</evidence>
<proteinExistence type="inferred from homology"/>
<dbReference type="GO" id="GO:0010605">
    <property type="term" value="P:negative regulation of macromolecule metabolic process"/>
    <property type="evidence" value="ECO:0007669"/>
    <property type="project" value="UniProtKB-ARBA"/>
</dbReference>
<dbReference type="GO" id="GO:0008202">
    <property type="term" value="P:steroid metabolic process"/>
    <property type="evidence" value="ECO:0007669"/>
    <property type="project" value="UniProtKB-ARBA"/>
</dbReference>
<feature type="non-terminal residue" evidence="15">
    <location>
        <position position="390"/>
    </location>
</feature>
<comment type="pathway">
    <text evidence="3">Sphingolipid metabolism.</text>
</comment>
<feature type="chain" id="PRO_5042916613" description="Glucosylceramidase" evidence="13">
    <location>
        <begin position="19"/>
        <end position="390"/>
    </location>
</feature>
<dbReference type="GO" id="GO:0004348">
    <property type="term" value="F:glucosylceramidase activity"/>
    <property type="evidence" value="ECO:0007669"/>
    <property type="project" value="UniProtKB-EC"/>
</dbReference>
<evidence type="ECO:0000259" key="14">
    <source>
        <dbReference type="Pfam" id="PF02055"/>
    </source>
</evidence>
<evidence type="ECO:0000256" key="5">
    <source>
        <dbReference type="ARBA" id="ARBA00012658"/>
    </source>
</evidence>
<keyword evidence="9 12" id="KW-0443">Lipid metabolism</keyword>
<dbReference type="EMBL" id="WIXE01016617">
    <property type="protein sequence ID" value="KAK5972474.1"/>
    <property type="molecule type" value="Genomic_DNA"/>
</dbReference>
<dbReference type="Proteomes" id="UP001331761">
    <property type="component" value="Unassembled WGS sequence"/>
</dbReference>
<keyword evidence="6 13" id="KW-0732">Signal</keyword>